<evidence type="ECO:0000256" key="4">
    <source>
        <dbReference type="ARBA" id="ARBA00022692"/>
    </source>
</evidence>
<evidence type="ECO:0000256" key="5">
    <source>
        <dbReference type="ARBA" id="ARBA00022989"/>
    </source>
</evidence>
<feature type="transmembrane region" description="Helical" evidence="7">
    <location>
        <begin position="257"/>
        <end position="276"/>
    </location>
</feature>
<evidence type="ECO:0000256" key="2">
    <source>
        <dbReference type="ARBA" id="ARBA00022448"/>
    </source>
</evidence>
<feature type="transmembrane region" description="Helical" evidence="7">
    <location>
        <begin position="50"/>
        <end position="70"/>
    </location>
</feature>
<dbReference type="PANTHER" id="PTHR23513:SF9">
    <property type="entry name" value="ENTEROBACTIN EXPORTER ENTS"/>
    <property type="match status" value="1"/>
</dbReference>
<dbReference type="EMBL" id="MRDE01000006">
    <property type="protein sequence ID" value="OMH29267.1"/>
    <property type="molecule type" value="Genomic_DNA"/>
</dbReference>
<feature type="transmembrane region" description="Helical" evidence="7">
    <location>
        <begin position="288"/>
        <end position="310"/>
    </location>
</feature>
<dbReference type="RefSeq" id="WP_076700691.1">
    <property type="nucleotide sequence ID" value="NZ_MRDE01000006.1"/>
</dbReference>
<keyword evidence="5 7" id="KW-1133">Transmembrane helix</keyword>
<evidence type="ECO:0000256" key="6">
    <source>
        <dbReference type="ARBA" id="ARBA00023136"/>
    </source>
</evidence>
<evidence type="ECO:0000256" key="3">
    <source>
        <dbReference type="ARBA" id="ARBA00022475"/>
    </source>
</evidence>
<evidence type="ECO:0000313" key="8">
    <source>
        <dbReference type="EMBL" id="OMH29267.1"/>
    </source>
</evidence>
<dbReference type="PANTHER" id="PTHR23513">
    <property type="entry name" value="INTEGRAL MEMBRANE EFFLUX PROTEIN-RELATED"/>
    <property type="match status" value="1"/>
</dbReference>
<keyword evidence="2" id="KW-0813">Transport</keyword>
<dbReference type="GO" id="GO:0005886">
    <property type="term" value="C:plasma membrane"/>
    <property type="evidence" value="ECO:0007669"/>
    <property type="project" value="UniProtKB-SubCell"/>
</dbReference>
<keyword evidence="9" id="KW-1185">Reference proteome</keyword>
<dbReference type="CDD" id="cd06173">
    <property type="entry name" value="MFS_MefA_like"/>
    <property type="match status" value="1"/>
</dbReference>
<dbReference type="Pfam" id="PF05977">
    <property type="entry name" value="MFS_3"/>
    <property type="match status" value="1"/>
</dbReference>
<evidence type="ECO:0000256" key="7">
    <source>
        <dbReference type="SAM" id="Phobius"/>
    </source>
</evidence>
<proteinExistence type="predicted"/>
<organism evidence="8 9">
    <name type="scientific">Tersicoccus phoenicis</name>
    <dbReference type="NCBI Taxonomy" id="554083"/>
    <lineage>
        <taxon>Bacteria</taxon>
        <taxon>Bacillati</taxon>
        <taxon>Actinomycetota</taxon>
        <taxon>Actinomycetes</taxon>
        <taxon>Micrococcales</taxon>
        <taxon>Micrococcaceae</taxon>
        <taxon>Tersicoccus</taxon>
    </lineage>
</organism>
<dbReference type="Gene3D" id="1.20.1250.20">
    <property type="entry name" value="MFS general substrate transporter like domains"/>
    <property type="match status" value="1"/>
</dbReference>
<dbReference type="AlphaFoldDB" id="A0A1R1LNZ4"/>
<dbReference type="OrthoDB" id="5494559at2"/>
<keyword evidence="4 7" id="KW-0812">Transmembrane</keyword>
<dbReference type="InterPro" id="IPR036259">
    <property type="entry name" value="MFS_trans_sf"/>
</dbReference>
<protein>
    <submittedName>
        <fullName evidence="8">MFS transporter</fullName>
    </submittedName>
</protein>
<evidence type="ECO:0000256" key="1">
    <source>
        <dbReference type="ARBA" id="ARBA00004429"/>
    </source>
</evidence>
<evidence type="ECO:0000313" key="9">
    <source>
        <dbReference type="Proteomes" id="UP000187085"/>
    </source>
</evidence>
<keyword evidence="6 7" id="KW-0472">Membrane</keyword>
<feature type="transmembrane region" description="Helical" evidence="7">
    <location>
        <begin position="21"/>
        <end position="44"/>
    </location>
</feature>
<feature type="transmembrane region" description="Helical" evidence="7">
    <location>
        <begin position="228"/>
        <end position="251"/>
    </location>
</feature>
<dbReference type="SUPFAM" id="SSF103473">
    <property type="entry name" value="MFS general substrate transporter"/>
    <property type="match status" value="1"/>
</dbReference>
<comment type="subcellular location">
    <subcellularLocation>
        <location evidence="1">Cell inner membrane</location>
        <topology evidence="1">Multi-pass membrane protein</topology>
    </subcellularLocation>
</comment>
<feature type="transmembrane region" description="Helical" evidence="7">
    <location>
        <begin position="82"/>
        <end position="103"/>
    </location>
</feature>
<comment type="caution">
    <text evidence="8">The sequence shown here is derived from an EMBL/GenBank/DDBJ whole genome shotgun (WGS) entry which is preliminary data.</text>
</comment>
<dbReference type="Proteomes" id="UP000187085">
    <property type="component" value="Unassembled WGS sequence"/>
</dbReference>
<feature type="transmembrane region" description="Helical" evidence="7">
    <location>
        <begin position="322"/>
        <end position="344"/>
    </location>
</feature>
<accession>A0A1R1LNZ4</accession>
<name>A0A1R1LNZ4_9MICC</name>
<gene>
    <name evidence="8" type="ORF">BKD30_00795</name>
</gene>
<reference evidence="8 9" key="1">
    <citation type="submission" date="2016-12" db="EMBL/GenBank/DDBJ databases">
        <title>Draft genome of Tersicoccus phoenicis 1P05MA.</title>
        <authorList>
            <person name="Nakajima Y."/>
            <person name="Yoshizawa S."/>
            <person name="Nakamura K."/>
            <person name="Ogura Y."/>
            <person name="Hayashi T."/>
            <person name="Kogure K."/>
        </authorList>
    </citation>
    <scope>NUCLEOTIDE SEQUENCE [LARGE SCALE GENOMIC DNA]</scope>
    <source>
        <strain evidence="8 9">1p05MA</strain>
    </source>
</reference>
<dbReference type="STRING" id="554083.BKD30_00795"/>
<sequence length="423" mass="43337">MPRLLADLTPLRRSPAYRRMWTGMSLSAMGSNIALVAVSLQVFAITGQSLYVGILGVFALVPLVVFGLYGGSIADVHDRRRVALLSAGIMWASSAGMAIQAWVGAENLWVLYLLVALNSAGTAVNQPTRSAIVPQLVGTDLLPAANALSMITFTMAAMVGPVVGGFLVASVGYGWTYTLDVLSFAFAWWGLATLPSLTPTGATGSPGLRSVLEGFAFLATRPNVRGTFVVDLIAMITAAPRALIPAIAALSLGGGEATAGALLAAIALGSFLAGLFSGPLGAVRRQGLAVLWSVVAWGLCIGALGLTVLAAGRDRPGSVSVWVVPALLACTAAGVADSISSVFRSTMLQSAAPDHLRGRLSGVFVVVVAGGPRIGDAVAGGTTTVFPEGAVLLLGGILCVALTAVMAWTQPGFRQYDARHPTP</sequence>
<dbReference type="InterPro" id="IPR010290">
    <property type="entry name" value="TM_effector"/>
</dbReference>
<feature type="transmembrane region" description="Helical" evidence="7">
    <location>
        <begin position="147"/>
        <end position="169"/>
    </location>
</feature>
<feature type="transmembrane region" description="Helical" evidence="7">
    <location>
        <begin position="356"/>
        <end position="375"/>
    </location>
</feature>
<feature type="transmembrane region" description="Helical" evidence="7">
    <location>
        <begin position="390"/>
        <end position="409"/>
    </location>
</feature>
<keyword evidence="3" id="KW-1003">Cell membrane</keyword>